<dbReference type="OrthoDB" id="9801841at2"/>
<feature type="region of interest" description="Disordered" evidence="1">
    <location>
        <begin position="30"/>
        <end position="57"/>
    </location>
</feature>
<dbReference type="GO" id="GO:0004674">
    <property type="term" value="F:protein serine/threonine kinase activity"/>
    <property type="evidence" value="ECO:0007669"/>
    <property type="project" value="TreeGrafter"/>
</dbReference>
<dbReference type="InterPro" id="IPR002035">
    <property type="entry name" value="VWF_A"/>
</dbReference>
<protein>
    <submittedName>
        <fullName evidence="4">von Willebrand factor A</fullName>
    </submittedName>
</protein>
<dbReference type="Pfam" id="PF00092">
    <property type="entry name" value="VWA"/>
    <property type="match status" value="1"/>
</dbReference>
<dbReference type="EMBL" id="CP007029">
    <property type="protein sequence ID" value="AHE99209.1"/>
    <property type="molecule type" value="Genomic_DNA"/>
</dbReference>
<dbReference type="InterPro" id="IPR052969">
    <property type="entry name" value="Thr-specific_kinase-like"/>
</dbReference>
<dbReference type="Proteomes" id="UP000005289">
    <property type="component" value="Chromosome"/>
</dbReference>
<evidence type="ECO:0000259" key="3">
    <source>
        <dbReference type="PROSITE" id="PS50234"/>
    </source>
</evidence>
<name>W0DKW0_9GAMM</name>
<proteinExistence type="predicted"/>
<dbReference type="PANTHER" id="PTHR47763">
    <property type="entry name" value="ALPHA-PROTEIN KINASE VWKA"/>
    <property type="match status" value="1"/>
</dbReference>
<feature type="chain" id="PRO_5004786896" evidence="2">
    <location>
        <begin position="23"/>
        <end position="701"/>
    </location>
</feature>
<evidence type="ECO:0000313" key="4">
    <source>
        <dbReference type="EMBL" id="AHE99209.1"/>
    </source>
</evidence>
<dbReference type="STRING" id="713585.THITH_14110"/>
<keyword evidence="5" id="KW-1185">Reference proteome</keyword>
<evidence type="ECO:0000313" key="5">
    <source>
        <dbReference type="Proteomes" id="UP000005289"/>
    </source>
</evidence>
<dbReference type="InterPro" id="IPR036465">
    <property type="entry name" value="vWFA_dom_sf"/>
</dbReference>
<dbReference type="KEGG" id="tti:THITH_14110"/>
<dbReference type="PANTHER" id="PTHR47763:SF1">
    <property type="entry name" value="DUF659 DOMAIN-CONTAINING PROTEIN"/>
    <property type="match status" value="1"/>
</dbReference>
<feature type="domain" description="VWFA" evidence="3">
    <location>
        <begin position="287"/>
        <end position="498"/>
    </location>
</feature>
<dbReference type="PROSITE" id="PS50234">
    <property type="entry name" value="VWFA"/>
    <property type="match status" value="1"/>
</dbReference>
<dbReference type="AlphaFoldDB" id="W0DKW0"/>
<feature type="signal peptide" evidence="2">
    <location>
        <begin position="1"/>
        <end position="22"/>
    </location>
</feature>
<dbReference type="Gene3D" id="3.40.50.410">
    <property type="entry name" value="von Willebrand factor, type A domain"/>
    <property type="match status" value="1"/>
</dbReference>
<sequence length="701" mass="78184">MNRWIGLGLAAALAALPMVASGQSLLDQLEGTAGHAPPSPGLSALEGTHGHEPAAPEDPILCAEGQVCIEEATQLPLRVLPRPFSHVYADRNADPAGIRIANVPSFHPMYVFERQDLDLSDAADPAGWYRVGRTRAEADGWMQARDVLEWRQALLVSYTHPGGPIEGRNPVLMFRDYRDLAGLVDDFDMAGRARTLYSAIDDGDVPEQVVSMEPQRFVDITRQFYVLPILEWEQTQIDGDDARLLQIAAAVPGARGADTLDAAEYREQARVARVDGAAERRSDLQADIVFVIDTTRSMQPFIDMTRDAVASTAARFRRMTDDRVRFGLVTFRDSIEVIPQLEYDTRNWTPELVDSATLAELLEDEVRATEVGSLDYAEEVFAGVDTALQSQWRDGALRFMILIGDASSHPKGHPQNITGKDEIDLRRELDDAQVHLHAIHLLDPRATEDHPIAEPQFRHLARIRGSRDESAYDSVDAFDDRAFYGLIDSVANGLIERLATTAGEHEPVADEELPPLETLTTVDRLWEAALVEYLGRSANPPKDIVAWVLDRDLVHPVDRALDVRVLVTREQLSSLAQALDQVVQALMRAEVTQAQFFEALQSVSGQAMKRPEDLGQARDLADAGLLPAFIQSLPYRSDILSLNDEMFASMTTEQRSQLEWSILAKLEQYRAINEQVDAWFRMNDADPDRDMVYPLHLDYLP</sequence>
<dbReference type="CDD" id="cd00198">
    <property type="entry name" value="vWFA"/>
    <property type="match status" value="1"/>
</dbReference>
<dbReference type="GO" id="GO:0005737">
    <property type="term" value="C:cytoplasm"/>
    <property type="evidence" value="ECO:0007669"/>
    <property type="project" value="TreeGrafter"/>
</dbReference>
<keyword evidence="2" id="KW-0732">Signal</keyword>
<dbReference type="SMART" id="SM00327">
    <property type="entry name" value="VWA"/>
    <property type="match status" value="1"/>
</dbReference>
<dbReference type="HOGENOM" id="CLU_404175_0_0_6"/>
<evidence type="ECO:0000256" key="2">
    <source>
        <dbReference type="SAM" id="SignalP"/>
    </source>
</evidence>
<evidence type="ECO:0000256" key="1">
    <source>
        <dbReference type="SAM" id="MobiDB-lite"/>
    </source>
</evidence>
<gene>
    <name evidence="4" type="ORF">THITH_14110</name>
</gene>
<dbReference type="SUPFAM" id="SSF53300">
    <property type="entry name" value="vWA-like"/>
    <property type="match status" value="1"/>
</dbReference>
<reference evidence="4 5" key="1">
    <citation type="submission" date="2013-12" db="EMBL/GenBank/DDBJ databases">
        <authorList>
            <consortium name="DOE Joint Genome Institute"/>
            <person name="Muyzer G."/>
            <person name="Huntemann M."/>
            <person name="Han J."/>
            <person name="Chen A."/>
            <person name="Kyrpides N."/>
            <person name="Mavromatis K."/>
            <person name="Markowitz V."/>
            <person name="Palaniappan K."/>
            <person name="Ivanova N."/>
            <person name="Schaumberg A."/>
            <person name="Pati A."/>
            <person name="Liolios K."/>
            <person name="Nordberg H.P."/>
            <person name="Cantor M.N."/>
            <person name="Hua S.X."/>
            <person name="Woyke T."/>
        </authorList>
    </citation>
    <scope>NUCLEOTIDE SEQUENCE [LARGE SCALE GENOMIC DNA]</scope>
    <source>
        <strain evidence="4 5">ARh 1</strain>
    </source>
</reference>
<dbReference type="RefSeq" id="WP_006747257.1">
    <property type="nucleotide sequence ID" value="NZ_CP007029.1"/>
</dbReference>
<organism evidence="4 5">
    <name type="scientific">Thioalkalivibrio paradoxus ARh 1</name>
    <dbReference type="NCBI Taxonomy" id="713585"/>
    <lineage>
        <taxon>Bacteria</taxon>
        <taxon>Pseudomonadati</taxon>
        <taxon>Pseudomonadota</taxon>
        <taxon>Gammaproteobacteria</taxon>
        <taxon>Chromatiales</taxon>
        <taxon>Ectothiorhodospiraceae</taxon>
        <taxon>Thioalkalivibrio</taxon>
    </lineage>
</organism>
<accession>W0DKW0</accession>